<evidence type="ECO:0000313" key="2">
    <source>
        <dbReference type="Proteomes" id="UP000469950"/>
    </source>
</evidence>
<reference evidence="1 2" key="1">
    <citation type="submission" date="2019-10" db="EMBL/GenBank/DDBJ databases">
        <title>Draft genome sequence of Marinobacter hydrocarbonoclasticus NCT7M from the microbiome of the marine copepod.</title>
        <authorList>
            <person name="Nuttall R."/>
            <person name="Sharma G."/>
            <person name="Moisander P."/>
        </authorList>
    </citation>
    <scope>NUCLEOTIDE SEQUENCE [LARGE SCALE GENOMIC DNA]</scope>
    <source>
        <strain evidence="1 2">NCT7M</strain>
    </source>
</reference>
<name>A0A833JLE1_MARNT</name>
<dbReference type="AlphaFoldDB" id="A0A833JLE1"/>
<comment type="caution">
    <text evidence="1">The sequence shown here is derived from an EMBL/GenBank/DDBJ whole genome shotgun (WGS) entry which is preliminary data.</text>
</comment>
<evidence type="ECO:0000313" key="1">
    <source>
        <dbReference type="EMBL" id="KAE8543934.1"/>
    </source>
</evidence>
<protein>
    <submittedName>
        <fullName evidence="1">Uncharacterized protein</fullName>
    </submittedName>
</protein>
<dbReference type="EMBL" id="WBMP01000025">
    <property type="protein sequence ID" value="KAE8543934.1"/>
    <property type="molecule type" value="Genomic_DNA"/>
</dbReference>
<proteinExistence type="predicted"/>
<sequence>MPARWFYYFGAGMRPVILCNKLFLFDRNETIADRNAYGE</sequence>
<dbReference type="Proteomes" id="UP000469950">
    <property type="component" value="Unassembled WGS sequence"/>
</dbReference>
<organism evidence="1 2">
    <name type="scientific">Marinobacter nauticus</name>
    <name type="common">Marinobacter hydrocarbonoclasticus</name>
    <name type="synonym">Marinobacter aquaeolei</name>
    <dbReference type="NCBI Taxonomy" id="2743"/>
    <lineage>
        <taxon>Bacteria</taxon>
        <taxon>Pseudomonadati</taxon>
        <taxon>Pseudomonadota</taxon>
        <taxon>Gammaproteobacteria</taxon>
        <taxon>Pseudomonadales</taxon>
        <taxon>Marinobacteraceae</taxon>
        <taxon>Marinobacter</taxon>
    </lineage>
</organism>
<gene>
    <name evidence="1" type="ORF">F6453_3728</name>
</gene>
<accession>A0A833JLE1</accession>